<evidence type="ECO:0000313" key="7">
    <source>
        <dbReference type="Proteomes" id="UP000217758"/>
    </source>
</evidence>
<proteinExistence type="predicted"/>
<dbReference type="Gene3D" id="3.40.366.10">
    <property type="entry name" value="Malonyl-Coenzyme A Acyl Carrier Protein, domain 2"/>
    <property type="match status" value="1"/>
</dbReference>
<keyword evidence="7" id="KW-1185">Reference proteome</keyword>
<organism evidence="6 7">
    <name type="scientific">Streptococcus troglodytae</name>
    <dbReference type="NCBI Taxonomy" id="1111760"/>
    <lineage>
        <taxon>Bacteria</taxon>
        <taxon>Bacillati</taxon>
        <taxon>Bacillota</taxon>
        <taxon>Bacilli</taxon>
        <taxon>Lactobacillales</taxon>
        <taxon>Streptococcaceae</taxon>
        <taxon>Streptococcus</taxon>
    </lineage>
</organism>
<reference evidence="6 7" key="1">
    <citation type="journal article" date="2016" name="Microbiol. Immunol.">
        <title>Complete genome sequence of Streptococcus troglodytae TKU31 isolated from the oral cavity of a chimpanzee (Pan troglodytes).</title>
        <authorList>
            <person name="Okamoto M."/>
            <person name="Naito M."/>
            <person name="Miyanohara M."/>
            <person name="Imai S."/>
            <person name="Nomura Y."/>
            <person name="Saito W."/>
            <person name="Momoi Y."/>
            <person name="Takada K."/>
            <person name="Miyabe-Nishiwaki T."/>
            <person name="Tomonaga M."/>
            <person name="Hanada N."/>
        </authorList>
    </citation>
    <scope>NUCLEOTIDE SEQUENCE [LARGE SCALE GENOMIC DNA]</scope>
    <source>
        <strain evidence="7">TKU 31</strain>
    </source>
</reference>
<dbReference type="Proteomes" id="UP000217758">
    <property type="component" value="Chromosome"/>
</dbReference>
<evidence type="ECO:0000256" key="4">
    <source>
        <dbReference type="ARBA" id="ARBA00048462"/>
    </source>
</evidence>
<dbReference type="AlphaFoldDB" id="A0A1L7LJJ1"/>
<evidence type="ECO:0000256" key="1">
    <source>
        <dbReference type="ARBA" id="ARBA00013258"/>
    </source>
</evidence>
<dbReference type="PANTHER" id="PTHR42681:SF1">
    <property type="entry name" value="MALONYL-COA-ACYL CARRIER PROTEIN TRANSACYLASE, MITOCHONDRIAL"/>
    <property type="match status" value="1"/>
</dbReference>
<dbReference type="SMART" id="SM00827">
    <property type="entry name" value="PKS_AT"/>
    <property type="match status" value="1"/>
</dbReference>
<dbReference type="EMBL" id="AP014612">
    <property type="protein sequence ID" value="BAQ24361.1"/>
    <property type="molecule type" value="Genomic_DNA"/>
</dbReference>
<evidence type="ECO:0000256" key="2">
    <source>
        <dbReference type="ARBA" id="ARBA00022679"/>
    </source>
</evidence>
<evidence type="ECO:0000256" key="3">
    <source>
        <dbReference type="ARBA" id="ARBA00023315"/>
    </source>
</evidence>
<dbReference type="InterPro" id="IPR014043">
    <property type="entry name" value="Acyl_transferase_dom"/>
</dbReference>
<dbReference type="GO" id="GO:0006633">
    <property type="term" value="P:fatty acid biosynthetic process"/>
    <property type="evidence" value="ECO:0007669"/>
    <property type="project" value="TreeGrafter"/>
</dbReference>
<dbReference type="RefSeq" id="WP_223213921.1">
    <property type="nucleotide sequence ID" value="NZ_AP014612.1"/>
</dbReference>
<accession>A0A1L7LJJ1</accession>
<protein>
    <recommendedName>
        <fullName evidence="1">[acyl-carrier-protein] S-malonyltransferase</fullName>
        <ecNumber evidence="1">2.3.1.39</ecNumber>
    </recommendedName>
</protein>
<dbReference type="GO" id="GO:0004314">
    <property type="term" value="F:[acyl-carrier-protein] S-malonyltransferase activity"/>
    <property type="evidence" value="ECO:0007669"/>
    <property type="project" value="UniProtKB-EC"/>
</dbReference>
<keyword evidence="3" id="KW-0012">Acyltransferase</keyword>
<gene>
    <name evidence="6" type="ORF">SRT_11000</name>
</gene>
<dbReference type="KEGG" id="strg:SRT_11000"/>
<keyword evidence="2" id="KW-0808">Transferase</keyword>
<dbReference type="Gene3D" id="3.30.70.250">
    <property type="entry name" value="Malonyl-CoA ACP transacylase, ACP-binding"/>
    <property type="match status" value="1"/>
</dbReference>
<dbReference type="PANTHER" id="PTHR42681">
    <property type="entry name" value="MALONYL-COA-ACYL CARRIER PROTEIN TRANSACYLASE, MITOCHONDRIAL"/>
    <property type="match status" value="1"/>
</dbReference>
<evidence type="ECO:0000313" key="6">
    <source>
        <dbReference type="EMBL" id="BAQ24361.1"/>
    </source>
</evidence>
<feature type="domain" description="Malonyl-CoA:ACP transacylase (MAT)" evidence="5">
    <location>
        <begin position="1"/>
        <end position="168"/>
    </location>
</feature>
<dbReference type="InterPro" id="IPR001227">
    <property type="entry name" value="Ac_transferase_dom_sf"/>
</dbReference>
<dbReference type="EC" id="2.3.1.39" evidence="1"/>
<name>A0A1L7LJJ1_9STRE</name>
<comment type="catalytic activity">
    <reaction evidence="4">
        <text>holo-[ACP] + malonyl-CoA = malonyl-[ACP] + CoA</text>
        <dbReference type="Rhea" id="RHEA:41792"/>
        <dbReference type="Rhea" id="RHEA-COMP:9623"/>
        <dbReference type="Rhea" id="RHEA-COMP:9685"/>
        <dbReference type="ChEBI" id="CHEBI:57287"/>
        <dbReference type="ChEBI" id="CHEBI:57384"/>
        <dbReference type="ChEBI" id="CHEBI:64479"/>
        <dbReference type="ChEBI" id="CHEBI:78449"/>
        <dbReference type="EC" id="2.3.1.39"/>
    </reaction>
</comment>
<sequence>MGEELFDEFPELVERSDQVLGYSIKELCLEDKEEKLDNTQYTQPALYVVEALSYLKKIKEENVKPDYIAGHSLGEYVALFAAGVFDFATGLKLIKKRSQLMAQVSGGGMAAVVGMSEDEVKRVLEKNHLNMIDLANINTPSQIVISGYKKILKMQNRYLCLREQVIMCF</sequence>
<evidence type="ECO:0000259" key="5">
    <source>
        <dbReference type="SMART" id="SM00827"/>
    </source>
</evidence>
<dbReference type="GO" id="GO:0005829">
    <property type="term" value="C:cytosol"/>
    <property type="evidence" value="ECO:0007669"/>
    <property type="project" value="TreeGrafter"/>
</dbReference>
<dbReference type="SUPFAM" id="SSF52151">
    <property type="entry name" value="FabD/lysophospholipase-like"/>
    <property type="match status" value="1"/>
</dbReference>
<dbReference type="Pfam" id="PF00698">
    <property type="entry name" value="Acyl_transf_1"/>
    <property type="match status" value="1"/>
</dbReference>
<dbReference type="InterPro" id="IPR016035">
    <property type="entry name" value="Acyl_Trfase/lysoPLipase"/>
</dbReference>
<dbReference type="InterPro" id="IPR050858">
    <property type="entry name" value="Mal-CoA-ACP_Trans/PKS_FabD"/>
</dbReference>